<protein>
    <submittedName>
        <fullName evidence="2">Uncharacterized protein</fullName>
    </submittedName>
</protein>
<organism evidence="2 3">
    <name type="scientific">Bacteriophage DSS3_VP1</name>
    <dbReference type="NCBI Taxonomy" id="2664196"/>
    <lineage>
        <taxon>Viruses</taxon>
        <taxon>Duplodnaviria</taxon>
        <taxon>Heunggongvirae</taxon>
        <taxon>Uroviricota</taxon>
        <taxon>Caudoviricetes</taxon>
        <taxon>Naomviridae</taxon>
        <taxon>Noahvirus</taxon>
        <taxon>Noahvirus arc</taxon>
    </lineage>
</organism>
<gene>
    <name evidence="2" type="ORF">DSS3VP1_00025</name>
</gene>
<reference evidence="2 3" key="1">
    <citation type="submission" date="2019-10" db="EMBL/GenBank/DDBJ databases">
        <title>Isolation and characterisation of a new family of globally distributed lytic roseophage, the Naomivirus.</title>
        <authorList>
            <person name="Rihtman B."/>
            <person name="Puxty R.J."/>
            <person name="Hapeshi A."/>
            <person name="Zhan Y."/>
            <person name="Michinevski S."/>
            <person name="Waterfield N.R."/>
            <person name="Chen F."/>
            <person name="Millard A.D."/>
            <person name="Scanlan D.J."/>
            <person name="Chen Y."/>
        </authorList>
    </citation>
    <scope>NUCLEOTIDE SEQUENCE [LARGE SCALE GENOMIC DNA]</scope>
</reference>
<keyword evidence="1" id="KW-0812">Transmembrane</keyword>
<dbReference type="Proteomes" id="UP000594402">
    <property type="component" value="Segment"/>
</dbReference>
<keyword evidence="3" id="KW-1185">Reference proteome</keyword>
<evidence type="ECO:0000313" key="3">
    <source>
        <dbReference type="Proteomes" id="UP000594402"/>
    </source>
</evidence>
<dbReference type="EMBL" id="MN602266">
    <property type="protein sequence ID" value="QGH74594.1"/>
    <property type="molecule type" value="Genomic_DNA"/>
</dbReference>
<feature type="transmembrane region" description="Helical" evidence="1">
    <location>
        <begin position="92"/>
        <end position="109"/>
    </location>
</feature>
<keyword evidence="1" id="KW-1133">Transmembrane helix</keyword>
<sequence length="127" mass="13841">MKNIIFLVLVGTILVGCSGMDIAKFALGGGADIIPDVAQVGKTNTQTLGTNEITEVVIKDVTGGQIRPVVRPEGITTTAPVENVTQTNYNVPPIWIIALVVWSIFLWQLPSPSELSRKFWSFFGKRK</sequence>
<keyword evidence="1" id="KW-0472">Membrane</keyword>
<dbReference type="PROSITE" id="PS51257">
    <property type="entry name" value="PROKAR_LIPOPROTEIN"/>
    <property type="match status" value="1"/>
</dbReference>
<name>A0A7S5FQA0_9CAUD</name>
<accession>A0A7S5FQA0</accession>
<evidence type="ECO:0000313" key="2">
    <source>
        <dbReference type="EMBL" id="QGH74594.1"/>
    </source>
</evidence>
<proteinExistence type="predicted"/>
<evidence type="ECO:0000256" key="1">
    <source>
        <dbReference type="SAM" id="Phobius"/>
    </source>
</evidence>